<evidence type="ECO:0000313" key="1">
    <source>
        <dbReference type="EMBL" id="OQR75603.1"/>
    </source>
</evidence>
<keyword evidence="1" id="KW-0808">Transferase</keyword>
<dbReference type="Proteomes" id="UP000192247">
    <property type="component" value="Unassembled WGS sequence"/>
</dbReference>
<gene>
    <name evidence="1" type="ORF">BIW11_08308</name>
</gene>
<accession>A0A1V9XQA0</accession>
<evidence type="ECO:0000313" key="2">
    <source>
        <dbReference type="Proteomes" id="UP000192247"/>
    </source>
</evidence>
<organism evidence="1 2">
    <name type="scientific">Tropilaelaps mercedesae</name>
    <dbReference type="NCBI Taxonomy" id="418985"/>
    <lineage>
        <taxon>Eukaryota</taxon>
        <taxon>Metazoa</taxon>
        <taxon>Ecdysozoa</taxon>
        <taxon>Arthropoda</taxon>
        <taxon>Chelicerata</taxon>
        <taxon>Arachnida</taxon>
        <taxon>Acari</taxon>
        <taxon>Parasitiformes</taxon>
        <taxon>Mesostigmata</taxon>
        <taxon>Gamasina</taxon>
        <taxon>Dermanyssoidea</taxon>
        <taxon>Laelapidae</taxon>
        <taxon>Tropilaelaps</taxon>
    </lineage>
</organism>
<dbReference type="AlphaFoldDB" id="A0A1V9XQA0"/>
<name>A0A1V9XQA0_9ACAR</name>
<dbReference type="InParanoid" id="A0A1V9XQA0"/>
<reference evidence="1 2" key="1">
    <citation type="journal article" date="2017" name="Gigascience">
        <title>Draft genome of the honey bee ectoparasitic mite, Tropilaelaps mercedesae, is shaped by the parasitic life history.</title>
        <authorList>
            <person name="Dong X."/>
            <person name="Armstrong S.D."/>
            <person name="Xia D."/>
            <person name="Makepeace B.L."/>
            <person name="Darby A.C."/>
            <person name="Kadowaki T."/>
        </authorList>
    </citation>
    <scope>NUCLEOTIDE SEQUENCE [LARGE SCALE GENOMIC DNA]</scope>
    <source>
        <strain evidence="1">Wuxi-XJTLU</strain>
    </source>
</reference>
<dbReference type="GO" id="GO:0016301">
    <property type="term" value="F:kinase activity"/>
    <property type="evidence" value="ECO:0007669"/>
    <property type="project" value="UniProtKB-KW"/>
</dbReference>
<comment type="caution">
    <text evidence="1">The sequence shown here is derived from an EMBL/GenBank/DDBJ whole genome shotgun (WGS) entry which is preliminary data.</text>
</comment>
<sequence length="31" mass="3798">MRIDDVIRLKQVDHVRNEKTILQQIEHPFII</sequence>
<keyword evidence="1" id="KW-0418">Kinase</keyword>
<protein>
    <submittedName>
        <fullName evidence="1">Protein kinase DC2-like</fullName>
    </submittedName>
</protein>
<dbReference type="Gene3D" id="3.30.200.20">
    <property type="entry name" value="Phosphorylase Kinase, domain 1"/>
    <property type="match status" value="1"/>
</dbReference>
<proteinExistence type="predicted"/>
<keyword evidence="2" id="KW-1185">Reference proteome</keyword>
<feature type="non-terminal residue" evidence="1">
    <location>
        <position position="31"/>
    </location>
</feature>
<dbReference type="EMBL" id="MNPL01006122">
    <property type="protein sequence ID" value="OQR75603.1"/>
    <property type="molecule type" value="Genomic_DNA"/>
</dbReference>
<dbReference type="OrthoDB" id="63267at2759"/>